<dbReference type="Pfam" id="PF07687">
    <property type="entry name" value="M20_dimer"/>
    <property type="match status" value="2"/>
</dbReference>
<evidence type="ECO:0000259" key="6">
    <source>
        <dbReference type="Pfam" id="PF07687"/>
    </source>
</evidence>
<evidence type="ECO:0000256" key="3">
    <source>
        <dbReference type="ARBA" id="ARBA00022801"/>
    </source>
</evidence>
<feature type="domain" description="Peptidase M20 dimerisation" evidence="6">
    <location>
        <begin position="225"/>
        <end position="313"/>
    </location>
</feature>
<dbReference type="CDD" id="cd08017">
    <property type="entry name" value="M20_IAA_Hyd"/>
    <property type="match status" value="2"/>
</dbReference>
<comment type="caution">
    <text evidence="7">The sequence shown here is derived from an EMBL/GenBank/DDBJ whole genome shotgun (WGS) entry which is preliminary data.</text>
</comment>
<feature type="domain" description="Peptidase M20 dimerisation" evidence="6">
    <location>
        <begin position="606"/>
        <end position="693"/>
    </location>
</feature>
<gene>
    <name evidence="7" type="ORF">RJ639_042401</name>
</gene>
<dbReference type="PANTHER" id="PTHR11014">
    <property type="entry name" value="PEPTIDASE M20 FAMILY MEMBER"/>
    <property type="match status" value="1"/>
</dbReference>
<dbReference type="Pfam" id="PF01546">
    <property type="entry name" value="Peptidase_M20"/>
    <property type="match status" value="2"/>
</dbReference>
<dbReference type="InterPro" id="IPR011650">
    <property type="entry name" value="Peptidase_M20_dimer"/>
</dbReference>
<evidence type="ECO:0000256" key="2">
    <source>
        <dbReference type="ARBA" id="ARBA00022729"/>
    </source>
</evidence>
<comment type="similarity">
    <text evidence="1">Belongs to the peptidase M20 family.</text>
</comment>
<dbReference type="InterPro" id="IPR017439">
    <property type="entry name" value="Amidohydrolase"/>
</dbReference>
<dbReference type="Proteomes" id="UP001188597">
    <property type="component" value="Unassembled WGS sequence"/>
</dbReference>
<dbReference type="Gene3D" id="3.30.70.360">
    <property type="match status" value="2"/>
</dbReference>
<evidence type="ECO:0000313" key="7">
    <source>
        <dbReference type="EMBL" id="KAK3027107.1"/>
    </source>
</evidence>
<dbReference type="GO" id="GO:0009850">
    <property type="term" value="P:auxin metabolic process"/>
    <property type="evidence" value="ECO:0007669"/>
    <property type="project" value="InterPro"/>
</dbReference>
<dbReference type="PANTHER" id="PTHR11014:SF119">
    <property type="entry name" value="IAA-AMINO ACID HYDROLASE ILR1-LIKE 1"/>
    <property type="match status" value="1"/>
</dbReference>
<dbReference type="SUPFAM" id="SSF53187">
    <property type="entry name" value="Zn-dependent exopeptidases"/>
    <property type="match status" value="2"/>
</dbReference>
<protein>
    <recommendedName>
        <fullName evidence="6">Peptidase M20 dimerisation domain-containing protein</fullName>
    </recommendedName>
</protein>
<accession>A0AA89B774</accession>
<dbReference type="GO" id="GO:0010179">
    <property type="term" value="F:IAA-Ala conjugate hydrolase activity"/>
    <property type="evidence" value="ECO:0007669"/>
    <property type="project" value="TreeGrafter"/>
</dbReference>
<keyword evidence="4" id="KW-0464">Manganese</keyword>
<reference evidence="7" key="1">
    <citation type="submission" date="2022-12" db="EMBL/GenBank/DDBJ databases">
        <title>Draft genome assemblies for two species of Escallonia (Escalloniales).</title>
        <authorList>
            <person name="Chanderbali A."/>
            <person name="Dervinis C."/>
            <person name="Anghel I."/>
            <person name="Soltis D."/>
            <person name="Soltis P."/>
            <person name="Zapata F."/>
        </authorList>
    </citation>
    <scope>NUCLEOTIDE SEQUENCE</scope>
    <source>
        <strain evidence="7">UCBG64.0493</strain>
        <tissue evidence="7">Leaf</tissue>
    </source>
</reference>
<keyword evidence="3" id="KW-0378">Hydrolase</keyword>
<name>A0AA89B774_9ASTE</name>
<feature type="signal peptide" evidence="5">
    <location>
        <begin position="1"/>
        <end position="23"/>
    </location>
</feature>
<evidence type="ECO:0000313" key="8">
    <source>
        <dbReference type="Proteomes" id="UP001188597"/>
    </source>
</evidence>
<dbReference type="SUPFAM" id="SSF55031">
    <property type="entry name" value="Bacterial exopeptidase dimerisation domain"/>
    <property type="match status" value="2"/>
</dbReference>
<dbReference type="InterPro" id="IPR036264">
    <property type="entry name" value="Bact_exopeptidase_dim_dom"/>
</dbReference>
<keyword evidence="8" id="KW-1185">Reference proteome</keyword>
<proteinExistence type="inferred from homology"/>
<dbReference type="NCBIfam" id="TIGR01891">
    <property type="entry name" value="amidohydrolases"/>
    <property type="match status" value="2"/>
</dbReference>
<keyword evidence="2 5" id="KW-0732">Signal</keyword>
<organism evidence="7 8">
    <name type="scientific">Escallonia herrerae</name>
    <dbReference type="NCBI Taxonomy" id="1293975"/>
    <lineage>
        <taxon>Eukaryota</taxon>
        <taxon>Viridiplantae</taxon>
        <taxon>Streptophyta</taxon>
        <taxon>Embryophyta</taxon>
        <taxon>Tracheophyta</taxon>
        <taxon>Spermatophyta</taxon>
        <taxon>Magnoliopsida</taxon>
        <taxon>eudicotyledons</taxon>
        <taxon>Gunneridae</taxon>
        <taxon>Pentapetalae</taxon>
        <taxon>asterids</taxon>
        <taxon>campanulids</taxon>
        <taxon>Escalloniales</taxon>
        <taxon>Escalloniaceae</taxon>
        <taxon>Escallonia</taxon>
    </lineage>
</organism>
<dbReference type="EMBL" id="JAVXUP010000474">
    <property type="protein sequence ID" value="KAK3027107.1"/>
    <property type="molecule type" value="Genomic_DNA"/>
</dbReference>
<feature type="chain" id="PRO_5041689734" description="Peptidase M20 dimerisation domain-containing protein" evidence="5">
    <location>
        <begin position="24"/>
        <end position="825"/>
    </location>
</feature>
<dbReference type="FunFam" id="3.30.70.360:FF:000001">
    <property type="entry name" value="N-acetyldiaminopimelate deacetylase"/>
    <property type="match status" value="2"/>
</dbReference>
<evidence type="ECO:0000256" key="4">
    <source>
        <dbReference type="ARBA" id="ARBA00023211"/>
    </source>
</evidence>
<dbReference type="InterPro" id="IPR002933">
    <property type="entry name" value="Peptidase_M20"/>
</dbReference>
<dbReference type="AlphaFoldDB" id="A0AA89B774"/>
<sequence length="825" mass="89620">MDLIKWVCLTSSLFMFLPAPICSTSVLNKGLAEIPLNFLNLARRAQILEWMVGIRRTIHENPELGFEEFETSKLIRAELDKLGIPYKHPVAVTGVVGFIGTGKPPFVAIRADMDALALQEGVEWQHKSKIPGKMHGCGHDAHVAMLLGAAKMLQEYRDDLQGTVVLVFQPAEEGGGGAKKMLDAGVVENIEAIFGLHVSARYPIGSVASRPGPIYAASGFFEALISGKGGHAAIPQRTIDPIVAASNVIVSLQHLVSREADPLDSQVVTVGKFQGGGAFNVIPDSVTIGGTFRAFSKESFMQLKRRVEEVITGQAAVHRCNATVNFHTDDRPFYPVTINNKDLHEWFKIVVGDMLGAKNVIQMQPTMGAEDFSFFSEAIPGYFYFIGMQNETRGKLESGHSPYFTVNEDVLPYGAALHASLATRRPEIVEWMVGIRRSIHENPELGFEEFETNKLIRAELDNSGIPYKHPVAITGVVGFIGTGKPPFVAIRADMDALAMQEGVEWEHQSRVPGKMHGCGHDAHVAMLLGAAKMLQEHRENLQGTVVLVFQPAEEGDGGAKKMLEAGVLENVEAIFALHVSARHPIGAVASRPGPILAGCGFFEALISGKGGHAAIPQRTIDPILAASSVIVSLQHLVSREADPLDSQVVTIGKFQGGGAFNVIPDSVTTGGTFRAFSKESFMRLKQRIEEVITGQAAVQRCNATVNFNTNDKPFSPVTINNKDLHECFKNVVGDMLGAKNIIQLQPSMGAEDFSFFAEAIPGYFYYLGMQNETRGKLESGHSPYFTVNEDALPYGAALQASLATRYLLEHQPKSTSLEGVSHDEL</sequence>
<dbReference type="InterPro" id="IPR044757">
    <property type="entry name" value="ILR1-like_Hyd"/>
</dbReference>
<evidence type="ECO:0000256" key="5">
    <source>
        <dbReference type="SAM" id="SignalP"/>
    </source>
</evidence>
<dbReference type="GO" id="GO:0005783">
    <property type="term" value="C:endoplasmic reticulum"/>
    <property type="evidence" value="ECO:0007669"/>
    <property type="project" value="TreeGrafter"/>
</dbReference>
<dbReference type="Gene3D" id="3.40.630.10">
    <property type="entry name" value="Zn peptidases"/>
    <property type="match status" value="2"/>
</dbReference>
<evidence type="ECO:0000256" key="1">
    <source>
        <dbReference type="ARBA" id="ARBA00006153"/>
    </source>
</evidence>